<name>A0ABT1R483_9HYPH</name>
<feature type="domain" description="Heparinase II/III-like C-terminal" evidence="2">
    <location>
        <begin position="317"/>
        <end position="508"/>
    </location>
</feature>
<organism evidence="3 4">
    <name type="scientific">Shinella lacus</name>
    <dbReference type="NCBI Taxonomy" id="2654216"/>
    <lineage>
        <taxon>Bacteria</taxon>
        <taxon>Pseudomonadati</taxon>
        <taxon>Pseudomonadota</taxon>
        <taxon>Alphaproteobacteria</taxon>
        <taxon>Hyphomicrobiales</taxon>
        <taxon>Rhizobiaceae</taxon>
        <taxon>Shinella</taxon>
    </lineage>
</organism>
<gene>
    <name evidence="3" type="ORF">GB927_008175</name>
</gene>
<dbReference type="Proteomes" id="UP000996601">
    <property type="component" value="Unassembled WGS sequence"/>
</dbReference>
<keyword evidence="4" id="KW-1185">Reference proteome</keyword>
<dbReference type="SUPFAM" id="SSF48230">
    <property type="entry name" value="Chondroitin AC/alginate lyase"/>
    <property type="match status" value="1"/>
</dbReference>
<proteinExistence type="predicted"/>
<evidence type="ECO:0000259" key="2">
    <source>
        <dbReference type="Pfam" id="PF07940"/>
    </source>
</evidence>
<dbReference type="InterPro" id="IPR012480">
    <property type="entry name" value="Hepar_II_III_C"/>
</dbReference>
<dbReference type="EMBL" id="WHSB02000003">
    <property type="protein sequence ID" value="MCQ4630005.1"/>
    <property type="molecule type" value="Genomic_DNA"/>
</dbReference>
<accession>A0ABT1R483</accession>
<dbReference type="Gene3D" id="2.70.98.70">
    <property type="match status" value="1"/>
</dbReference>
<sequence length="559" mass="59897">MILSLDPARIRLSARSSSTGRRYAAAVLQAASDIQTAPLLELEREDGRDVILPTSRKLIDRVATLAIADCLTGGSTHRRRAIREVLNAAAFQSWNPAHFLDTAEMTTGVALGLLWTRPLLSRTERDTMATAIVEKGLSPGLAAAAAGAPWMTAENNWNIVCCAGMIAGAAALEGADKEVRDAALGCFVPAIDHGLRAFGADGGYTEGPDYWEYAVRYAVLAQAFMKDLGIGPDAPAALLNTWRYGRGLTGPSGRMFNFGDATEEPRRSPVLGWLANRTGDPDAMAWQHAAPGDPHPFDLLWCAPDLETASASEGPVAYEPAGIAVLRNGTTWLALKGGRNDVNHAHLDLGTFVLEMAGQRFAGELGRENYALPGYFDRARRFGYFRTQTAAHNILLIDGAEQSFDAYATLLGTGQEGENRFVAYQIFDGERRSVWRRGAALADGGAVFIVDELEAGNGPLPRATWQVYTQATVTLDGARAKLALGDVMAEAEILEPAGLVWSFERAPSPAGESSNAAFGRLFFDVPASREAQSITVRFSLAGDTGTWKPAAIDGWPLGT</sequence>
<comment type="subcellular location">
    <subcellularLocation>
        <location evidence="1">Cell envelope</location>
    </subcellularLocation>
</comment>
<reference evidence="3" key="1">
    <citation type="submission" date="2021-07" db="EMBL/GenBank/DDBJ databases">
        <title>Shinella sp. nov., a novel member of the genus Shinella from water.</title>
        <authorList>
            <person name="Deng Y."/>
        </authorList>
    </citation>
    <scope>NUCLEOTIDE SEQUENCE</scope>
    <source>
        <strain evidence="3">CPCC 100929</strain>
    </source>
</reference>
<evidence type="ECO:0000313" key="3">
    <source>
        <dbReference type="EMBL" id="MCQ4630005.1"/>
    </source>
</evidence>
<comment type="caution">
    <text evidence="3">The sequence shown here is derived from an EMBL/GenBank/DDBJ whole genome shotgun (WGS) entry which is preliminary data.</text>
</comment>
<dbReference type="Gene3D" id="1.50.10.100">
    <property type="entry name" value="Chondroitin AC/alginate lyase"/>
    <property type="match status" value="1"/>
</dbReference>
<evidence type="ECO:0000313" key="4">
    <source>
        <dbReference type="Proteomes" id="UP000996601"/>
    </source>
</evidence>
<dbReference type="PANTHER" id="PTHR38045:SF1">
    <property type="entry name" value="HEPARINASE II_III-LIKE PROTEIN"/>
    <property type="match status" value="1"/>
</dbReference>
<dbReference type="Pfam" id="PF07940">
    <property type="entry name" value="Hepar_II_III_C"/>
    <property type="match status" value="1"/>
</dbReference>
<dbReference type="InterPro" id="IPR008929">
    <property type="entry name" value="Chondroitin_lyas"/>
</dbReference>
<protein>
    <submittedName>
        <fullName evidence="3">Heparinase II/III-family protein</fullName>
    </submittedName>
</protein>
<evidence type="ECO:0000256" key="1">
    <source>
        <dbReference type="ARBA" id="ARBA00004196"/>
    </source>
</evidence>
<dbReference type="RefSeq" id="WP_256116215.1">
    <property type="nucleotide sequence ID" value="NZ_WHSB02000003.1"/>
</dbReference>
<dbReference type="PANTHER" id="PTHR38045">
    <property type="entry name" value="CHROMOSOME 1, WHOLE GENOME SHOTGUN SEQUENCE"/>
    <property type="match status" value="1"/>
</dbReference>